<dbReference type="CDD" id="cd15831">
    <property type="entry name" value="BTAD"/>
    <property type="match status" value="1"/>
</dbReference>
<evidence type="ECO:0000256" key="6">
    <source>
        <dbReference type="SAM" id="MobiDB-lite"/>
    </source>
</evidence>
<keyword evidence="2" id="KW-0805">Transcription regulation</keyword>
<dbReference type="PROSITE" id="PS51755">
    <property type="entry name" value="OMPR_PHOB"/>
    <property type="match status" value="1"/>
</dbReference>
<dbReference type="Gene3D" id="1.10.10.10">
    <property type="entry name" value="Winged helix-like DNA-binding domain superfamily/Winged helix DNA-binding domain"/>
    <property type="match status" value="1"/>
</dbReference>
<dbReference type="InterPro" id="IPR011990">
    <property type="entry name" value="TPR-like_helical_dom_sf"/>
</dbReference>
<organism evidence="8 9">
    <name type="scientific">Acrocarpospora corrugata</name>
    <dbReference type="NCBI Taxonomy" id="35763"/>
    <lineage>
        <taxon>Bacteria</taxon>
        <taxon>Bacillati</taxon>
        <taxon>Actinomycetota</taxon>
        <taxon>Actinomycetes</taxon>
        <taxon>Streptosporangiales</taxon>
        <taxon>Streptosporangiaceae</taxon>
        <taxon>Acrocarpospora</taxon>
    </lineage>
</organism>
<dbReference type="SUPFAM" id="SSF52540">
    <property type="entry name" value="P-loop containing nucleoside triphosphate hydrolases"/>
    <property type="match status" value="1"/>
</dbReference>
<dbReference type="InterPro" id="IPR001867">
    <property type="entry name" value="OmpR/PhoB-type_DNA-bd"/>
</dbReference>
<feature type="region of interest" description="Disordered" evidence="6">
    <location>
        <begin position="248"/>
        <end position="317"/>
    </location>
</feature>
<dbReference type="SUPFAM" id="SSF48452">
    <property type="entry name" value="TPR-like"/>
    <property type="match status" value="3"/>
</dbReference>
<dbReference type="SMART" id="SM00862">
    <property type="entry name" value="Trans_reg_C"/>
    <property type="match status" value="1"/>
</dbReference>
<dbReference type="EMBL" id="BLAD01000125">
    <property type="protein sequence ID" value="GES06036.1"/>
    <property type="molecule type" value="Genomic_DNA"/>
</dbReference>
<dbReference type="Pfam" id="PF00486">
    <property type="entry name" value="Trans_reg_C"/>
    <property type="match status" value="1"/>
</dbReference>
<dbReference type="Pfam" id="PF00931">
    <property type="entry name" value="NB-ARC"/>
    <property type="match status" value="1"/>
</dbReference>
<evidence type="ECO:0000313" key="9">
    <source>
        <dbReference type="Proteomes" id="UP000334990"/>
    </source>
</evidence>
<dbReference type="RefSeq" id="WP_155341980.1">
    <property type="nucleotide sequence ID" value="NZ_BAAABN010000001.1"/>
</dbReference>
<dbReference type="Pfam" id="PF13424">
    <property type="entry name" value="TPR_12"/>
    <property type="match status" value="3"/>
</dbReference>
<dbReference type="SMART" id="SM01043">
    <property type="entry name" value="BTAD"/>
    <property type="match status" value="1"/>
</dbReference>
<comment type="similarity">
    <text evidence="1">Belongs to the AfsR/DnrI/RedD regulatory family.</text>
</comment>
<keyword evidence="9" id="KW-1185">Reference proteome</keyword>
<evidence type="ECO:0000256" key="3">
    <source>
        <dbReference type="ARBA" id="ARBA00023125"/>
    </source>
</evidence>
<reference evidence="8 9" key="1">
    <citation type="submission" date="2019-10" db="EMBL/GenBank/DDBJ databases">
        <title>Whole genome shotgun sequence of Acrocarpospora corrugata NBRC 13972.</title>
        <authorList>
            <person name="Ichikawa N."/>
            <person name="Kimura A."/>
            <person name="Kitahashi Y."/>
            <person name="Komaki H."/>
            <person name="Oguchi A."/>
        </authorList>
    </citation>
    <scope>NUCLEOTIDE SEQUENCE [LARGE SCALE GENOMIC DNA]</scope>
    <source>
        <strain evidence="8 9">NBRC 13972</strain>
    </source>
</reference>
<comment type="caution">
    <text evidence="8">The sequence shown here is derived from an EMBL/GenBank/DDBJ whole genome shotgun (WGS) entry which is preliminary data.</text>
</comment>
<feature type="domain" description="OmpR/PhoB-type" evidence="7">
    <location>
        <begin position="1"/>
        <end position="93"/>
    </location>
</feature>
<dbReference type="Gene3D" id="1.25.40.10">
    <property type="entry name" value="Tetratricopeptide repeat domain"/>
    <property type="match status" value="3"/>
</dbReference>
<dbReference type="Gene3D" id="3.40.50.300">
    <property type="entry name" value="P-loop containing nucleotide triphosphate hydrolases"/>
    <property type="match status" value="1"/>
</dbReference>
<dbReference type="InterPro" id="IPR016032">
    <property type="entry name" value="Sig_transdc_resp-reg_C-effctor"/>
</dbReference>
<dbReference type="InterPro" id="IPR002182">
    <property type="entry name" value="NB-ARC"/>
</dbReference>
<dbReference type="InterPro" id="IPR051677">
    <property type="entry name" value="AfsR-DnrI-RedD_regulator"/>
</dbReference>
<gene>
    <name evidence="8" type="ORF">Acor_81050</name>
</gene>
<evidence type="ECO:0000313" key="8">
    <source>
        <dbReference type="EMBL" id="GES06036.1"/>
    </source>
</evidence>
<dbReference type="PANTHER" id="PTHR35807:SF1">
    <property type="entry name" value="TRANSCRIPTIONAL REGULATOR REDD"/>
    <property type="match status" value="1"/>
</dbReference>
<keyword evidence="3 5" id="KW-0238">DNA-binding</keyword>
<feature type="compositionally biased region" description="Low complexity" evidence="6">
    <location>
        <begin position="251"/>
        <end position="266"/>
    </location>
</feature>
<dbReference type="GO" id="GO:0006355">
    <property type="term" value="P:regulation of DNA-templated transcription"/>
    <property type="evidence" value="ECO:0007669"/>
    <property type="project" value="InterPro"/>
</dbReference>
<evidence type="ECO:0000259" key="7">
    <source>
        <dbReference type="PROSITE" id="PS51755"/>
    </source>
</evidence>
<dbReference type="GO" id="GO:0043531">
    <property type="term" value="F:ADP binding"/>
    <property type="evidence" value="ECO:0007669"/>
    <property type="project" value="InterPro"/>
</dbReference>
<accession>A0A5M3WB47</accession>
<dbReference type="SUPFAM" id="SSF46894">
    <property type="entry name" value="C-terminal effector domain of the bipartite response regulators"/>
    <property type="match status" value="1"/>
</dbReference>
<dbReference type="InterPro" id="IPR019734">
    <property type="entry name" value="TPR_rpt"/>
</dbReference>
<evidence type="ECO:0000256" key="1">
    <source>
        <dbReference type="ARBA" id="ARBA00005820"/>
    </source>
</evidence>
<dbReference type="AlphaFoldDB" id="A0A5M3WB47"/>
<feature type="compositionally biased region" description="Basic and acidic residues" evidence="6">
    <location>
        <begin position="288"/>
        <end position="301"/>
    </location>
</feature>
<proteinExistence type="inferred from homology"/>
<protein>
    <submittedName>
        <fullName evidence="8">SARP family transcriptional regulator</fullName>
    </submittedName>
</protein>
<dbReference type="Pfam" id="PF03704">
    <property type="entry name" value="BTAD"/>
    <property type="match status" value="1"/>
</dbReference>
<dbReference type="SMART" id="SM00028">
    <property type="entry name" value="TPR"/>
    <property type="match status" value="5"/>
</dbReference>
<feature type="DNA-binding region" description="OmpR/PhoB-type" evidence="5">
    <location>
        <begin position="1"/>
        <end position="93"/>
    </location>
</feature>
<dbReference type="Proteomes" id="UP000334990">
    <property type="component" value="Unassembled WGS sequence"/>
</dbReference>
<sequence length="1056" mass="114794">MEFRVLGPVEVWDGVRSLHLGGPKPRTLLAALLLEPGRVVSVDRLIDILWPTSPPGSAPALIQTYVSALRKELLAAGRGEVIETRAPGYVVRTRPGELDSEHFESRVAEGRRRMAAGDLEGASAQFAAALGLWRGEALGGLGEALRTEAARLAEMRLTAIEERITADLARNAESEIVAELRSLVGEHSTRERLRGQLMIALYRLGMQAEALTVFQHGRDLLVDELGIEPGPELRAIHEAVLRADDTALGWTSTDSTPRTRPPNLRLRLPEPLPDPQRDLSDQQADPRGPAEAEQRRGEQRSEPTLAQLPPEPPDFTGRRHEVEVLAGLLLPRAGSSSVPVAVVSGQGGSGKSALAGHVGHRLARDFPDGQIHVELRGMSDAPATPEEVLGRLLRELGADQVNLPTGREERAARYRSLLAGRRILIVLDDAADERQVRPLLPGTPGPAVLITSRNRLAGLAGAAFTELAVLSPDEGVELLTRIVGPERVGREGSSARRIVALCGHLPLAIRIAGAKLTSRRAWSLDLMAERLTSELRRLDELAVGDQEVRAGIQLSYRALPDPARRALRLLGLLGLPGFCAATVGALLELPRYLAEDLLEGLVDAQLVEHIGTDGLGDLRYRIHDLVRIFARERAESEDQPHDREAAAERVLGRWLWLIQQITLAAPSGSIHLREEYPHAIEADPALAEPVLADPRAWFEAEQDSLVVGVEVAAAMDLDELAGELASALCGSVFVVHNRLQAWTRTHDAALAAARRAGNKHGEARLLAELGELKYAQDRFAEARECLDEALLMFRQVGDAQGETSALATLGASCREQARFGAALEYLDAARASAHAMGDDAAIGQVTRLRGSVRLELGDFPGAREDLAESLTAYRSAGSRRGEALTLRSLSLVHRAMGELTPAEELAARSLAIFREVGDELFEAFGVQAWAKTRLRQGRFDGLEAQLENALAVSRRSADRFGAALSLRTLGELHLAMADYGRAESSFEESIRLWDELDLPLFRARTLRDVARLRDRRGEDAAAAEIREAALRIFHGCGAREYAELLAERDQGQSSGL</sequence>
<dbReference type="PANTHER" id="PTHR35807">
    <property type="entry name" value="TRANSCRIPTIONAL REGULATOR REDD-RELATED"/>
    <property type="match status" value="1"/>
</dbReference>
<dbReference type="GO" id="GO:0000160">
    <property type="term" value="P:phosphorelay signal transduction system"/>
    <property type="evidence" value="ECO:0007669"/>
    <property type="project" value="InterPro"/>
</dbReference>
<dbReference type="InterPro" id="IPR036388">
    <property type="entry name" value="WH-like_DNA-bd_sf"/>
</dbReference>
<name>A0A5M3WB47_9ACTN</name>
<dbReference type="InterPro" id="IPR027417">
    <property type="entry name" value="P-loop_NTPase"/>
</dbReference>
<dbReference type="InterPro" id="IPR005158">
    <property type="entry name" value="BTAD"/>
</dbReference>
<evidence type="ECO:0000256" key="4">
    <source>
        <dbReference type="ARBA" id="ARBA00023163"/>
    </source>
</evidence>
<dbReference type="OrthoDB" id="5521887at2"/>
<dbReference type="GO" id="GO:0003677">
    <property type="term" value="F:DNA binding"/>
    <property type="evidence" value="ECO:0007669"/>
    <property type="project" value="UniProtKB-UniRule"/>
</dbReference>
<keyword evidence="4" id="KW-0804">Transcription</keyword>
<dbReference type="PRINTS" id="PR00364">
    <property type="entry name" value="DISEASERSIST"/>
</dbReference>
<evidence type="ECO:0000256" key="2">
    <source>
        <dbReference type="ARBA" id="ARBA00023015"/>
    </source>
</evidence>
<evidence type="ECO:0000256" key="5">
    <source>
        <dbReference type="PROSITE-ProRule" id="PRU01091"/>
    </source>
</evidence>